<proteinExistence type="predicted"/>
<comment type="caution">
    <text evidence="1">The sequence shown here is derived from an EMBL/GenBank/DDBJ whole genome shotgun (WGS) entry which is preliminary data.</text>
</comment>
<gene>
    <name evidence="1" type="ORF">H5411_12150</name>
</gene>
<protein>
    <submittedName>
        <fullName evidence="1">Uncharacterized protein</fullName>
    </submittedName>
</protein>
<reference evidence="1 2" key="1">
    <citation type="submission" date="2020-08" db="EMBL/GenBank/DDBJ databases">
        <title>Amycolatopsis echigonensis JCM 21831.</title>
        <authorList>
            <person name="Tedsree N."/>
            <person name="Kuncharoen N."/>
            <person name="Likhitwitayawuid K."/>
            <person name="Tanasupawat S."/>
        </authorList>
    </citation>
    <scope>NUCLEOTIDE SEQUENCE [LARGE SCALE GENOMIC DNA]</scope>
    <source>
        <strain evidence="1 2">JCM 21831</strain>
    </source>
</reference>
<sequence length="53" mass="5726">MPRRASATADLAAAYLACAWLPEHANDEATRQTITRLTTALDASLIWREPAGS</sequence>
<dbReference type="RefSeq" id="WP_183123821.1">
    <property type="nucleotide sequence ID" value="NZ_JACJHR010000013.1"/>
</dbReference>
<name>A0A8E1VX39_9PSEU</name>
<dbReference type="Proteomes" id="UP000550260">
    <property type="component" value="Unassembled WGS sequence"/>
</dbReference>
<evidence type="ECO:0000313" key="1">
    <source>
        <dbReference type="EMBL" id="MBB2499873.1"/>
    </source>
</evidence>
<evidence type="ECO:0000313" key="2">
    <source>
        <dbReference type="Proteomes" id="UP000550260"/>
    </source>
</evidence>
<accession>A0A8E1VX39</accession>
<dbReference type="AlphaFoldDB" id="A0A8E1VX39"/>
<organism evidence="1 2">
    <name type="scientific">Amycolatopsis echigonensis</name>
    <dbReference type="NCBI Taxonomy" id="2576905"/>
    <lineage>
        <taxon>Bacteria</taxon>
        <taxon>Bacillati</taxon>
        <taxon>Actinomycetota</taxon>
        <taxon>Actinomycetes</taxon>
        <taxon>Pseudonocardiales</taxon>
        <taxon>Pseudonocardiaceae</taxon>
        <taxon>Amycolatopsis</taxon>
    </lineage>
</organism>
<dbReference type="EMBL" id="JACJHR010000013">
    <property type="protein sequence ID" value="MBB2499873.1"/>
    <property type="molecule type" value="Genomic_DNA"/>
</dbReference>